<comment type="caution">
    <text evidence="2">The sequence shown here is derived from an EMBL/GenBank/DDBJ whole genome shotgun (WGS) entry which is preliminary data.</text>
</comment>
<keyword evidence="1" id="KW-0472">Membrane</keyword>
<feature type="transmembrane region" description="Helical" evidence="1">
    <location>
        <begin position="139"/>
        <end position="159"/>
    </location>
</feature>
<gene>
    <name evidence="2" type="ORF">GCM10009681_53440</name>
</gene>
<dbReference type="EMBL" id="BAAALS010000042">
    <property type="protein sequence ID" value="GAA1775166.1"/>
    <property type="molecule type" value="Genomic_DNA"/>
</dbReference>
<protein>
    <recommendedName>
        <fullName evidence="4">ABC transporter</fullName>
    </recommendedName>
</protein>
<feature type="transmembrane region" description="Helical" evidence="1">
    <location>
        <begin position="171"/>
        <end position="191"/>
    </location>
</feature>
<keyword evidence="3" id="KW-1185">Reference proteome</keyword>
<name>A0ABP4XBK9_9ACTN</name>
<feature type="transmembrane region" description="Helical" evidence="1">
    <location>
        <begin position="62"/>
        <end position="84"/>
    </location>
</feature>
<feature type="transmembrane region" description="Helical" evidence="1">
    <location>
        <begin position="39"/>
        <end position="56"/>
    </location>
</feature>
<organism evidence="2 3">
    <name type="scientific">Luedemannella helvata</name>
    <dbReference type="NCBI Taxonomy" id="349315"/>
    <lineage>
        <taxon>Bacteria</taxon>
        <taxon>Bacillati</taxon>
        <taxon>Actinomycetota</taxon>
        <taxon>Actinomycetes</taxon>
        <taxon>Micromonosporales</taxon>
        <taxon>Micromonosporaceae</taxon>
        <taxon>Luedemannella</taxon>
    </lineage>
</organism>
<reference evidence="3" key="1">
    <citation type="journal article" date="2019" name="Int. J. Syst. Evol. Microbiol.">
        <title>The Global Catalogue of Microorganisms (GCM) 10K type strain sequencing project: providing services to taxonomists for standard genome sequencing and annotation.</title>
        <authorList>
            <consortium name="The Broad Institute Genomics Platform"/>
            <consortium name="The Broad Institute Genome Sequencing Center for Infectious Disease"/>
            <person name="Wu L."/>
            <person name="Ma J."/>
        </authorList>
    </citation>
    <scope>NUCLEOTIDE SEQUENCE [LARGE SCALE GENOMIC DNA]</scope>
    <source>
        <strain evidence="3">JCM 13249</strain>
    </source>
</reference>
<sequence length="237" mass="23964">MLTGEGTDARGHRPARSVGVPIGVPVLLVIRRTMDWRPLLLAAVVGTVIPAVPAMAHVHLGAADLCLLLRLGGICGALGAAFALDDAAAGATTTVPVGRLWRTCARVAWLTAGLGLWWLVMLLIAGWNAHVSGVRLPLGGLSVEAAAGAAIAVAAAVVALRLRSPSGGPGLAGGVSGAATLLGVVVAVSLLPADLTLVVPPDSPRWPAVHLVWAGVLVAALAVMVVASAEPLRQRRR</sequence>
<evidence type="ECO:0000313" key="2">
    <source>
        <dbReference type="EMBL" id="GAA1775166.1"/>
    </source>
</evidence>
<evidence type="ECO:0008006" key="4">
    <source>
        <dbReference type="Google" id="ProtNLM"/>
    </source>
</evidence>
<feature type="transmembrane region" description="Helical" evidence="1">
    <location>
        <begin position="105"/>
        <end position="127"/>
    </location>
</feature>
<proteinExistence type="predicted"/>
<accession>A0ABP4XBK9</accession>
<keyword evidence="1" id="KW-0812">Transmembrane</keyword>
<keyword evidence="1" id="KW-1133">Transmembrane helix</keyword>
<dbReference type="Proteomes" id="UP001500655">
    <property type="component" value="Unassembled WGS sequence"/>
</dbReference>
<feature type="transmembrane region" description="Helical" evidence="1">
    <location>
        <begin position="211"/>
        <end position="229"/>
    </location>
</feature>
<evidence type="ECO:0000256" key="1">
    <source>
        <dbReference type="SAM" id="Phobius"/>
    </source>
</evidence>
<evidence type="ECO:0000313" key="3">
    <source>
        <dbReference type="Proteomes" id="UP001500655"/>
    </source>
</evidence>